<dbReference type="Proteomes" id="UP000323502">
    <property type="component" value="Unassembled WGS sequence"/>
</dbReference>
<organism evidence="1 2">
    <name type="scientific">Sphingomonas carotinifaciens</name>
    <dbReference type="NCBI Taxonomy" id="1166323"/>
    <lineage>
        <taxon>Bacteria</taxon>
        <taxon>Pseudomonadati</taxon>
        <taxon>Pseudomonadota</taxon>
        <taxon>Alphaproteobacteria</taxon>
        <taxon>Sphingomonadales</taxon>
        <taxon>Sphingomonadaceae</taxon>
        <taxon>Sphingomonas</taxon>
    </lineage>
</organism>
<dbReference type="AlphaFoldDB" id="A0A1G7JK21"/>
<dbReference type="EMBL" id="FNBI01000002">
    <property type="protein sequence ID" value="SDF25278.1"/>
    <property type="molecule type" value="Genomic_DNA"/>
</dbReference>
<evidence type="ECO:0000313" key="1">
    <source>
        <dbReference type="EMBL" id="SDF25278.1"/>
    </source>
</evidence>
<reference evidence="1 2" key="1">
    <citation type="submission" date="2016-10" db="EMBL/GenBank/DDBJ databases">
        <authorList>
            <person name="Varghese N."/>
            <person name="Submissions S."/>
        </authorList>
    </citation>
    <scope>NUCLEOTIDE SEQUENCE [LARGE SCALE GENOMIC DNA]</scope>
    <source>
        <strain evidence="1 2">S7-754</strain>
    </source>
</reference>
<accession>A0A1G7JK21</accession>
<gene>
    <name evidence="1" type="ORF">SAMN05216557_102665</name>
</gene>
<sequence>MLAIAWSQRRPRLSSYLIEGYWQIANTGVGGIIDRVGNRCGDAGYADLADSVCAHRGMGIGNVGPDHVDFGTSR</sequence>
<proteinExistence type="predicted"/>
<name>A0A1G7JK21_9SPHN</name>
<evidence type="ECO:0000313" key="2">
    <source>
        <dbReference type="Proteomes" id="UP000323502"/>
    </source>
</evidence>
<protein>
    <submittedName>
        <fullName evidence="1">Uncharacterized protein</fullName>
    </submittedName>
</protein>
<keyword evidence="2" id="KW-1185">Reference proteome</keyword>